<evidence type="ECO:0000256" key="4">
    <source>
        <dbReference type="ARBA" id="ARBA00022833"/>
    </source>
</evidence>
<dbReference type="InterPro" id="IPR013087">
    <property type="entry name" value="Znf_C2H2_type"/>
</dbReference>
<dbReference type="GO" id="GO:0005634">
    <property type="term" value="C:nucleus"/>
    <property type="evidence" value="ECO:0007669"/>
    <property type="project" value="UniProtKB-SubCell"/>
</dbReference>
<evidence type="ECO:0000256" key="2">
    <source>
        <dbReference type="ARBA" id="ARBA00022723"/>
    </source>
</evidence>
<keyword evidence="4" id="KW-0862">Zinc</keyword>
<dbReference type="PROSITE" id="PS00028">
    <property type="entry name" value="ZINC_FINGER_C2H2_1"/>
    <property type="match status" value="1"/>
</dbReference>
<dbReference type="GO" id="GO:0003676">
    <property type="term" value="F:nucleic acid binding"/>
    <property type="evidence" value="ECO:0007669"/>
    <property type="project" value="InterPro"/>
</dbReference>
<sequence length="339" mass="40660">MKKLINIFCNYLISIYNSLILFYIFIRNKIYFTFYGKKTITKTVSGNDFDKARTSLNVDDKFMDLSKIKLNWHRLRREYNDKLKKECTQTKIQNLNEKITQINWAFDYLSNNVDVDIYDRENIKKYKIDFYNKISSAYLNNMGKYDSFKDERELFNFYQRIHISNKYVEKRVKDLTLVLKYDYALKKAKEKIKKIETIEKPDKKISEKSIDYKQQEKETKEFICGICSKMYKSKSTFITHCKSKKHIENVKNNKLLDPIYDIVLSSEEMTGTNQKQRNAKVKDTKELINLNIDYSVKNMCKKNDKDPFISEHSIFRTCTICKKQFNSRKELIMHLKDCT</sequence>
<dbReference type="Proteomes" id="UP000192758">
    <property type="component" value="Unassembled WGS sequence"/>
</dbReference>
<keyword evidence="9" id="KW-1185">Reference proteome</keyword>
<dbReference type="SUPFAM" id="SSF57667">
    <property type="entry name" value="beta-beta-alpha zinc fingers"/>
    <property type="match status" value="1"/>
</dbReference>
<comment type="caution">
    <text evidence="8">The sequence shown here is derived from an EMBL/GenBank/DDBJ whole genome shotgun (WGS) entry which is preliminary data.</text>
</comment>
<evidence type="ECO:0000256" key="3">
    <source>
        <dbReference type="ARBA" id="ARBA00022771"/>
    </source>
</evidence>
<dbReference type="SMART" id="SM00355">
    <property type="entry name" value="ZnF_C2H2"/>
    <property type="match status" value="2"/>
</dbReference>
<organism evidence="8 9">
    <name type="scientific">Ecytonucleospora hepatopenaei</name>
    <dbReference type="NCBI Taxonomy" id="646526"/>
    <lineage>
        <taxon>Eukaryota</taxon>
        <taxon>Fungi</taxon>
        <taxon>Fungi incertae sedis</taxon>
        <taxon>Microsporidia</taxon>
        <taxon>Enterocytozoonidae</taxon>
        <taxon>Ecytonucleospora</taxon>
    </lineage>
</organism>
<dbReference type="InterPro" id="IPR000690">
    <property type="entry name" value="Matrin/U1-C_Znf_C2H2"/>
</dbReference>
<dbReference type="Gene3D" id="3.30.160.60">
    <property type="entry name" value="Classic Zinc Finger"/>
    <property type="match status" value="1"/>
</dbReference>
<reference evidence="8 9" key="1">
    <citation type="journal article" date="2017" name="Environ. Microbiol.">
        <title>Decay of the glycolytic pathway and adaptation to intranuclear parasitism within Enterocytozoonidae microsporidia.</title>
        <authorList>
            <person name="Wiredu Boakye D."/>
            <person name="Jaroenlak P."/>
            <person name="Prachumwat A."/>
            <person name="Williams T.A."/>
            <person name="Bateman K.S."/>
            <person name="Itsathitphaisarn O."/>
            <person name="Sritunyalucksana K."/>
            <person name="Paszkiewicz K.H."/>
            <person name="Moore K.A."/>
            <person name="Stentiford G.D."/>
            <person name="Williams B.A."/>
        </authorList>
    </citation>
    <scope>NUCLEOTIDE SEQUENCE [LARGE SCALE GENOMIC DNA]</scope>
    <source>
        <strain evidence="8 9">TH1</strain>
    </source>
</reference>
<evidence type="ECO:0000256" key="1">
    <source>
        <dbReference type="ARBA" id="ARBA00004123"/>
    </source>
</evidence>
<comment type="subcellular location">
    <subcellularLocation>
        <location evidence="1">Nucleus</location>
    </subcellularLocation>
</comment>
<dbReference type="AlphaFoldDB" id="A0A1W0E306"/>
<accession>A0A1W0E306</accession>
<dbReference type="PROSITE" id="PS50171">
    <property type="entry name" value="ZF_MATRIN"/>
    <property type="match status" value="1"/>
</dbReference>
<name>A0A1W0E306_9MICR</name>
<dbReference type="GO" id="GO:0008270">
    <property type="term" value="F:zinc ion binding"/>
    <property type="evidence" value="ECO:0007669"/>
    <property type="project" value="UniProtKB-KW"/>
</dbReference>
<feature type="domain" description="Matrin-type" evidence="7">
    <location>
        <begin position="222"/>
        <end position="252"/>
    </location>
</feature>
<proteinExistence type="predicted"/>
<evidence type="ECO:0000256" key="5">
    <source>
        <dbReference type="ARBA" id="ARBA00023242"/>
    </source>
</evidence>
<keyword evidence="2" id="KW-0479">Metal-binding</keyword>
<dbReference type="Pfam" id="PF12171">
    <property type="entry name" value="zf-C2H2_jaz"/>
    <property type="match status" value="1"/>
</dbReference>
<protein>
    <recommendedName>
        <fullName evidence="7">Matrin-type domain-containing protein</fullName>
    </recommendedName>
</protein>
<keyword evidence="6" id="KW-0472">Membrane</keyword>
<feature type="transmembrane region" description="Helical" evidence="6">
    <location>
        <begin position="7"/>
        <end position="26"/>
    </location>
</feature>
<keyword evidence="6" id="KW-0812">Transmembrane</keyword>
<evidence type="ECO:0000256" key="6">
    <source>
        <dbReference type="SAM" id="Phobius"/>
    </source>
</evidence>
<evidence type="ECO:0000313" key="8">
    <source>
        <dbReference type="EMBL" id="OQS53618.1"/>
    </source>
</evidence>
<evidence type="ECO:0000313" key="9">
    <source>
        <dbReference type="Proteomes" id="UP000192758"/>
    </source>
</evidence>
<gene>
    <name evidence="8" type="ORF">EHP00_1669</name>
</gene>
<dbReference type="Pfam" id="PF12874">
    <property type="entry name" value="zf-met"/>
    <property type="match status" value="1"/>
</dbReference>
<dbReference type="EMBL" id="MNPJ01000027">
    <property type="protein sequence ID" value="OQS53618.1"/>
    <property type="molecule type" value="Genomic_DNA"/>
</dbReference>
<dbReference type="InterPro" id="IPR022755">
    <property type="entry name" value="Znf_C2H2_jaz"/>
</dbReference>
<dbReference type="VEuPathDB" id="MicrosporidiaDB:EHP00_1669"/>
<keyword evidence="3" id="KW-0863">Zinc-finger</keyword>
<dbReference type="OrthoDB" id="2191416at2759"/>
<evidence type="ECO:0000259" key="7">
    <source>
        <dbReference type="PROSITE" id="PS50171"/>
    </source>
</evidence>
<keyword evidence="6" id="KW-1133">Transmembrane helix</keyword>
<keyword evidence="5" id="KW-0539">Nucleus</keyword>
<dbReference type="InterPro" id="IPR036236">
    <property type="entry name" value="Znf_C2H2_sf"/>
</dbReference>